<sequence>MQALTLETPAGGLHVARWRPQAPGTRSPRTQSPRTRSPRPQASPIVLLHDSLGCIALWRDFPALLAEASGREVIAYDRLGYGESAPYPGPQPATFVADEASGGFATLREGLALERFVLLGHSVGGGMAVEIAGRHAEACEALVTVAAQATIEPLTLAGIREAEAAFAEPGAMRRLARYHGDKAEWVLRSWVDNWHSEAFDGWTLDDALTRVRCPTLAIHGEHDEYGSLAQPRRIASRTPGPAEPRLLPCGHVPHRECPEVLADIVAEFLAVRD</sequence>
<gene>
    <name evidence="3" type="ORF">SAMN04487957_105123</name>
</gene>
<dbReference type="InterPro" id="IPR000073">
    <property type="entry name" value="AB_hydrolase_1"/>
</dbReference>
<name>A0A1H0IHI4_9GAMM</name>
<dbReference type="SUPFAM" id="SSF53474">
    <property type="entry name" value="alpha/beta-Hydrolases"/>
    <property type="match status" value="1"/>
</dbReference>
<protein>
    <submittedName>
        <fullName evidence="3">Pimeloyl-ACP methyl ester carboxylesterase</fullName>
    </submittedName>
</protein>
<feature type="domain" description="AB hydrolase-1" evidence="2">
    <location>
        <begin position="44"/>
        <end position="253"/>
    </location>
</feature>
<dbReference type="OrthoDB" id="9779853at2"/>
<reference evidence="4" key="1">
    <citation type="submission" date="2016-10" db="EMBL/GenBank/DDBJ databases">
        <authorList>
            <person name="Varghese N."/>
            <person name="Submissions S."/>
        </authorList>
    </citation>
    <scope>NUCLEOTIDE SEQUENCE [LARGE SCALE GENOMIC DNA]</scope>
    <source>
        <strain evidence="4">CGMCC 1.6444</strain>
    </source>
</reference>
<dbReference type="Pfam" id="PF00561">
    <property type="entry name" value="Abhydrolase_1"/>
    <property type="match status" value="1"/>
</dbReference>
<feature type="compositionally biased region" description="Low complexity" evidence="1">
    <location>
        <begin position="25"/>
        <end position="42"/>
    </location>
</feature>
<dbReference type="Gene3D" id="3.40.50.1820">
    <property type="entry name" value="alpha/beta hydrolase"/>
    <property type="match status" value="1"/>
</dbReference>
<proteinExistence type="predicted"/>
<organism evidence="3 4">
    <name type="scientific">Halomonas shengliensis</name>
    <dbReference type="NCBI Taxonomy" id="419597"/>
    <lineage>
        <taxon>Bacteria</taxon>
        <taxon>Pseudomonadati</taxon>
        <taxon>Pseudomonadota</taxon>
        <taxon>Gammaproteobacteria</taxon>
        <taxon>Oceanospirillales</taxon>
        <taxon>Halomonadaceae</taxon>
        <taxon>Halomonas</taxon>
    </lineage>
</organism>
<dbReference type="InterPro" id="IPR029058">
    <property type="entry name" value="AB_hydrolase_fold"/>
</dbReference>
<dbReference type="STRING" id="419597.SAMN04487957_105123"/>
<evidence type="ECO:0000256" key="1">
    <source>
        <dbReference type="SAM" id="MobiDB-lite"/>
    </source>
</evidence>
<dbReference type="PRINTS" id="PR00111">
    <property type="entry name" value="ABHYDROLASE"/>
</dbReference>
<feature type="region of interest" description="Disordered" evidence="1">
    <location>
        <begin position="1"/>
        <end position="42"/>
    </location>
</feature>
<dbReference type="Proteomes" id="UP000199075">
    <property type="component" value="Unassembled WGS sequence"/>
</dbReference>
<dbReference type="EMBL" id="FNIV01000005">
    <property type="protein sequence ID" value="SDO30825.1"/>
    <property type="molecule type" value="Genomic_DNA"/>
</dbReference>
<keyword evidence="4" id="KW-1185">Reference proteome</keyword>
<evidence type="ECO:0000259" key="2">
    <source>
        <dbReference type="Pfam" id="PF00561"/>
    </source>
</evidence>
<dbReference type="AlphaFoldDB" id="A0A1H0IHI4"/>
<evidence type="ECO:0000313" key="3">
    <source>
        <dbReference type="EMBL" id="SDO30825.1"/>
    </source>
</evidence>
<accession>A0A1H0IHI4</accession>
<dbReference type="PANTHER" id="PTHR43689:SF8">
    <property type="entry name" value="ALPHA_BETA-HYDROLASES SUPERFAMILY PROTEIN"/>
    <property type="match status" value="1"/>
</dbReference>
<dbReference type="PANTHER" id="PTHR43689">
    <property type="entry name" value="HYDROLASE"/>
    <property type="match status" value="1"/>
</dbReference>
<evidence type="ECO:0000313" key="4">
    <source>
        <dbReference type="Proteomes" id="UP000199075"/>
    </source>
</evidence>